<evidence type="ECO:0000313" key="3">
    <source>
        <dbReference type="Proteomes" id="UP001443914"/>
    </source>
</evidence>
<dbReference type="EMBL" id="JBDFQZ010000002">
    <property type="protein sequence ID" value="KAK9749623.1"/>
    <property type="molecule type" value="Genomic_DNA"/>
</dbReference>
<feature type="region of interest" description="Disordered" evidence="1">
    <location>
        <begin position="41"/>
        <end position="127"/>
    </location>
</feature>
<accession>A0AAW1MM03</accession>
<evidence type="ECO:0000256" key="1">
    <source>
        <dbReference type="SAM" id="MobiDB-lite"/>
    </source>
</evidence>
<dbReference type="PANTHER" id="PTHR36410">
    <property type="entry name" value="EXPRESSED PROTEIN"/>
    <property type="match status" value="1"/>
</dbReference>
<organism evidence="2 3">
    <name type="scientific">Saponaria officinalis</name>
    <name type="common">Common soapwort</name>
    <name type="synonym">Lychnis saponaria</name>
    <dbReference type="NCBI Taxonomy" id="3572"/>
    <lineage>
        <taxon>Eukaryota</taxon>
        <taxon>Viridiplantae</taxon>
        <taxon>Streptophyta</taxon>
        <taxon>Embryophyta</taxon>
        <taxon>Tracheophyta</taxon>
        <taxon>Spermatophyta</taxon>
        <taxon>Magnoliopsida</taxon>
        <taxon>eudicotyledons</taxon>
        <taxon>Gunneridae</taxon>
        <taxon>Pentapetalae</taxon>
        <taxon>Caryophyllales</taxon>
        <taxon>Caryophyllaceae</taxon>
        <taxon>Caryophylleae</taxon>
        <taxon>Saponaria</taxon>
    </lineage>
</organism>
<dbReference type="Proteomes" id="UP001443914">
    <property type="component" value="Unassembled WGS sequence"/>
</dbReference>
<feature type="compositionally biased region" description="Basic and acidic residues" evidence="1">
    <location>
        <begin position="52"/>
        <end position="65"/>
    </location>
</feature>
<protein>
    <submittedName>
        <fullName evidence="2">Uncharacterized protein</fullName>
    </submittedName>
</protein>
<evidence type="ECO:0000313" key="2">
    <source>
        <dbReference type="EMBL" id="KAK9749623.1"/>
    </source>
</evidence>
<gene>
    <name evidence="2" type="ORF">RND81_02G139100</name>
</gene>
<dbReference type="AlphaFoldDB" id="A0AAW1MM03"/>
<name>A0AAW1MM03_SAPOF</name>
<reference evidence="2" key="1">
    <citation type="submission" date="2024-03" db="EMBL/GenBank/DDBJ databases">
        <title>WGS assembly of Saponaria officinalis var. Norfolk2.</title>
        <authorList>
            <person name="Jenkins J."/>
            <person name="Shu S."/>
            <person name="Grimwood J."/>
            <person name="Barry K."/>
            <person name="Goodstein D."/>
            <person name="Schmutz J."/>
            <person name="Leebens-Mack J."/>
            <person name="Osbourn A."/>
        </authorList>
    </citation>
    <scope>NUCLEOTIDE SEQUENCE [LARGE SCALE GENOMIC DNA]</scope>
    <source>
        <strain evidence="2">JIC</strain>
    </source>
</reference>
<feature type="compositionally biased region" description="Basic and acidic residues" evidence="1">
    <location>
        <begin position="103"/>
        <end position="120"/>
    </location>
</feature>
<keyword evidence="3" id="KW-1185">Reference proteome</keyword>
<proteinExistence type="predicted"/>
<comment type="caution">
    <text evidence="2">The sequence shown here is derived from an EMBL/GenBank/DDBJ whole genome shotgun (WGS) entry which is preliminary data.</text>
</comment>
<dbReference type="PANTHER" id="PTHR36410:SF1">
    <property type="entry name" value="EXPRESSED PROTEIN"/>
    <property type="match status" value="1"/>
</dbReference>
<sequence>MNNAIKLGKLSTILSSKNTAYLACATKSYKSVRFVHVNSATDPKHPHFTNMDAKKAEQKDKKLDVMEESFGGGYSTRSDEEGFGGVYGGNDEDNAEMKIVQDPAHHDSTQGSEVKEKEAARNQTKAA</sequence>